<dbReference type="eggNOG" id="COG2197">
    <property type="taxonomic scope" value="Bacteria"/>
</dbReference>
<dbReference type="InterPro" id="IPR001789">
    <property type="entry name" value="Sig_transdc_resp-reg_receiver"/>
</dbReference>
<evidence type="ECO:0000313" key="7">
    <source>
        <dbReference type="Proteomes" id="UP000024547"/>
    </source>
</evidence>
<sequence length="207" mass="22627">MKILVADDHSLFVDALSCLLEMWPDVAKVVKASDYASAVRSLYDNPDTAVALLDIRMPGLALPSGFANFREIMPDVKLIALSGIASRGEIELALEGGANGFISKSILGHEFVRAVRDICKNEGSEKTRSFGVMAHDRQVSVRFTEREQDVLGLLQSGMTNKEMARELGLSPETIKIYVKSIGDKLGSRNRTELIVRALEVGAIRHAV</sequence>
<dbReference type="InterPro" id="IPR058245">
    <property type="entry name" value="NreC/VraR/RcsB-like_REC"/>
</dbReference>
<dbReference type="EMBL" id="AWFH01000008">
    <property type="protein sequence ID" value="KCZ62768.1"/>
    <property type="molecule type" value="Genomic_DNA"/>
</dbReference>
<evidence type="ECO:0000256" key="1">
    <source>
        <dbReference type="ARBA" id="ARBA00022553"/>
    </source>
</evidence>
<feature type="modified residue" description="4-aspartylphosphate" evidence="3">
    <location>
        <position position="54"/>
    </location>
</feature>
<feature type="domain" description="Response regulatory" evidence="5">
    <location>
        <begin position="2"/>
        <end position="119"/>
    </location>
</feature>
<dbReference type="OrthoDB" id="9814495at2"/>
<dbReference type="CDD" id="cd06170">
    <property type="entry name" value="LuxR_C_like"/>
    <property type="match status" value="1"/>
</dbReference>
<accession>A0A059E558</accession>
<evidence type="ECO:0000256" key="2">
    <source>
        <dbReference type="ARBA" id="ARBA00023125"/>
    </source>
</evidence>
<dbReference type="Proteomes" id="UP000024547">
    <property type="component" value="Unassembled WGS sequence"/>
</dbReference>
<dbReference type="PANTHER" id="PTHR45566">
    <property type="entry name" value="HTH-TYPE TRANSCRIPTIONAL REGULATOR YHJB-RELATED"/>
    <property type="match status" value="1"/>
</dbReference>
<dbReference type="AlphaFoldDB" id="A0A059E558"/>
<dbReference type="PROSITE" id="PS50110">
    <property type="entry name" value="RESPONSE_REGULATORY"/>
    <property type="match status" value="1"/>
</dbReference>
<evidence type="ECO:0000313" key="6">
    <source>
        <dbReference type="EMBL" id="KCZ62768.1"/>
    </source>
</evidence>
<dbReference type="PRINTS" id="PR00038">
    <property type="entry name" value="HTHLUXR"/>
</dbReference>
<evidence type="ECO:0000259" key="5">
    <source>
        <dbReference type="PROSITE" id="PS50110"/>
    </source>
</evidence>
<dbReference type="SMART" id="SM00448">
    <property type="entry name" value="REC"/>
    <property type="match status" value="1"/>
</dbReference>
<dbReference type="InterPro" id="IPR016032">
    <property type="entry name" value="Sig_transdc_resp-reg_C-effctor"/>
</dbReference>
<reference evidence="6 7" key="1">
    <citation type="journal article" date="2014" name="Antonie Van Leeuwenhoek">
        <title>Hyphomonas beringensis sp. nov. and Hyphomonas chukchiensis sp. nov., isolated from surface seawater of the Bering Sea and Chukchi Sea.</title>
        <authorList>
            <person name="Li C."/>
            <person name="Lai Q."/>
            <person name="Li G."/>
            <person name="Dong C."/>
            <person name="Wang J."/>
            <person name="Liao Y."/>
            <person name="Shao Z."/>
        </authorList>
    </citation>
    <scope>NUCLEOTIDE SEQUENCE [LARGE SCALE GENOMIC DNA]</scope>
    <source>
        <strain evidence="6 7">22II1-22F38</strain>
    </source>
</reference>
<dbReference type="InterPro" id="IPR036388">
    <property type="entry name" value="WH-like_DNA-bd_sf"/>
</dbReference>
<organism evidence="6 7">
    <name type="scientific">Hyphomonas atlantica</name>
    <dbReference type="NCBI Taxonomy" id="1280948"/>
    <lineage>
        <taxon>Bacteria</taxon>
        <taxon>Pseudomonadati</taxon>
        <taxon>Pseudomonadota</taxon>
        <taxon>Alphaproteobacteria</taxon>
        <taxon>Hyphomonadales</taxon>
        <taxon>Hyphomonadaceae</taxon>
        <taxon>Hyphomonas</taxon>
    </lineage>
</organism>
<keyword evidence="1 3" id="KW-0597">Phosphoprotein</keyword>
<dbReference type="PROSITE" id="PS50043">
    <property type="entry name" value="HTH_LUXR_2"/>
    <property type="match status" value="1"/>
</dbReference>
<dbReference type="STRING" id="1280948.HY36_15485"/>
<name>A0A059E558_9PROT</name>
<dbReference type="CDD" id="cd17535">
    <property type="entry name" value="REC_NarL-like"/>
    <property type="match status" value="1"/>
</dbReference>
<keyword evidence="2" id="KW-0238">DNA-binding</keyword>
<dbReference type="PANTHER" id="PTHR45566:SF2">
    <property type="entry name" value="NARL SUBFAMILY"/>
    <property type="match status" value="1"/>
</dbReference>
<dbReference type="SUPFAM" id="SSF46894">
    <property type="entry name" value="C-terminal effector domain of the bipartite response regulators"/>
    <property type="match status" value="1"/>
</dbReference>
<evidence type="ECO:0008006" key="8">
    <source>
        <dbReference type="Google" id="ProtNLM"/>
    </source>
</evidence>
<dbReference type="SMART" id="SM00421">
    <property type="entry name" value="HTH_LUXR"/>
    <property type="match status" value="1"/>
</dbReference>
<evidence type="ECO:0000259" key="4">
    <source>
        <dbReference type="PROSITE" id="PS50043"/>
    </source>
</evidence>
<dbReference type="PATRIC" id="fig|1280948.3.peg.1331"/>
<dbReference type="Gene3D" id="1.10.10.10">
    <property type="entry name" value="Winged helix-like DNA-binding domain superfamily/Winged helix DNA-binding domain"/>
    <property type="match status" value="1"/>
</dbReference>
<dbReference type="Gene3D" id="3.40.50.2300">
    <property type="match status" value="1"/>
</dbReference>
<dbReference type="Pfam" id="PF00196">
    <property type="entry name" value="GerE"/>
    <property type="match status" value="1"/>
</dbReference>
<gene>
    <name evidence="6" type="ORF">HY36_15485</name>
</gene>
<dbReference type="GO" id="GO:0000160">
    <property type="term" value="P:phosphorelay signal transduction system"/>
    <property type="evidence" value="ECO:0007669"/>
    <property type="project" value="InterPro"/>
</dbReference>
<feature type="domain" description="HTH luxR-type" evidence="4">
    <location>
        <begin position="136"/>
        <end position="201"/>
    </location>
</feature>
<dbReference type="SUPFAM" id="SSF52172">
    <property type="entry name" value="CheY-like"/>
    <property type="match status" value="1"/>
</dbReference>
<evidence type="ECO:0000256" key="3">
    <source>
        <dbReference type="PROSITE-ProRule" id="PRU00169"/>
    </source>
</evidence>
<dbReference type="Pfam" id="PF00072">
    <property type="entry name" value="Response_reg"/>
    <property type="match status" value="1"/>
</dbReference>
<dbReference type="GO" id="GO:0003677">
    <property type="term" value="F:DNA binding"/>
    <property type="evidence" value="ECO:0007669"/>
    <property type="project" value="UniProtKB-KW"/>
</dbReference>
<dbReference type="InterPro" id="IPR051015">
    <property type="entry name" value="EvgA-like"/>
</dbReference>
<protein>
    <recommendedName>
        <fullName evidence="8">DNA-binding response regulator</fullName>
    </recommendedName>
</protein>
<keyword evidence="7" id="KW-1185">Reference proteome</keyword>
<dbReference type="InterPro" id="IPR011006">
    <property type="entry name" value="CheY-like_superfamily"/>
</dbReference>
<dbReference type="RefSeq" id="WP_035550143.1">
    <property type="nucleotide sequence ID" value="NZ_AWFH01000008.1"/>
</dbReference>
<dbReference type="InterPro" id="IPR000792">
    <property type="entry name" value="Tscrpt_reg_LuxR_C"/>
</dbReference>
<dbReference type="GO" id="GO:0006355">
    <property type="term" value="P:regulation of DNA-templated transcription"/>
    <property type="evidence" value="ECO:0007669"/>
    <property type="project" value="InterPro"/>
</dbReference>
<proteinExistence type="predicted"/>
<comment type="caution">
    <text evidence="6">The sequence shown here is derived from an EMBL/GenBank/DDBJ whole genome shotgun (WGS) entry which is preliminary data.</text>
</comment>